<reference evidence="2 3" key="1">
    <citation type="journal article" date="2018" name="Syst. Appl. Microbiol.">
        <title>Flavobacterium circumlabens sp. nov. and Flavobacterium cupreum sp. nov., two psychrotrophic species isolated from Antarctic environmental samples.</title>
        <authorList>
            <person name="Kralova S."/>
            <person name="Busse H.J."/>
            <person name="Svec P."/>
            <person name="Maslanova I."/>
            <person name="Stankova E."/>
            <person name="Bartak M."/>
            <person name="Sedlacek I."/>
        </authorList>
    </citation>
    <scope>NUCLEOTIDE SEQUENCE [LARGE SCALE GENOMIC DNA]</scope>
    <source>
        <strain evidence="2 3">CCM 8828</strain>
    </source>
</reference>
<gene>
    <name evidence="2" type="ORF">D0809_06815</name>
</gene>
<dbReference type="Proteomes" id="UP000298340">
    <property type="component" value="Unassembled WGS sequence"/>
</dbReference>
<dbReference type="EMBL" id="QWDN01000002">
    <property type="protein sequence ID" value="TEB44892.1"/>
    <property type="molecule type" value="Genomic_DNA"/>
</dbReference>
<comment type="caution">
    <text evidence="2">The sequence shown here is derived from an EMBL/GenBank/DDBJ whole genome shotgun (WGS) entry which is preliminary data.</text>
</comment>
<sequence length="81" mass="9348">MCFYYYGIAWHPKAVFGIAAHCITLLKSVLLCKIIFIKRLMQKQDDISGKKVNGQKPFFPANINPPVRADFPFTRKEQVVF</sequence>
<keyword evidence="1" id="KW-1133">Transmembrane helix</keyword>
<organism evidence="2 3">
    <name type="scientific">Flavobacterium circumlabens</name>
    <dbReference type="NCBI Taxonomy" id="2133765"/>
    <lineage>
        <taxon>Bacteria</taxon>
        <taxon>Pseudomonadati</taxon>
        <taxon>Bacteroidota</taxon>
        <taxon>Flavobacteriia</taxon>
        <taxon>Flavobacteriales</taxon>
        <taxon>Flavobacteriaceae</taxon>
        <taxon>Flavobacterium</taxon>
    </lineage>
</organism>
<name>A0A4Y7UGB8_9FLAO</name>
<proteinExistence type="predicted"/>
<evidence type="ECO:0000256" key="1">
    <source>
        <dbReference type="SAM" id="Phobius"/>
    </source>
</evidence>
<dbReference type="AlphaFoldDB" id="A0A4Y7UGB8"/>
<feature type="transmembrane region" description="Helical" evidence="1">
    <location>
        <begin position="14"/>
        <end position="36"/>
    </location>
</feature>
<keyword evidence="1" id="KW-0472">Membrane</keyword>
<keyword evidence="1" id="KW-0812">Transmembrane</keyword>
<evidence type="ECO:0000313" key="2">
    <source>
        <dbReference type="EMBL" id="TEB44892.1"/>
    </source>
</evidence>
<protein>
    <submittedName>
        <fullName evidence="2">Uncharacterized protein</fullName>
    </submittedName>
</protein>
<evidence type="ECO:0000313" key="3">
    <source>
        <dbReference type="Proteomes" id="UP000298340"/>
    </source>
</evidence>
<accession>A0A4Y7UGB8</accession>